<keyword evidence="1" id="KW-0547">Nucleotide-binding</keyword>
<evidence type="ECO:0000259" key="2">
    <source>
        <dbReference type="PROSITE" id="PS50975"/>
    </source>
</evidence>
<protein>
    <recommendedName>
        <fullName evidence="2">ATP-grasp domain-containing protein</fullName>
    </recommendedName>
</protein>
<evidence type="ECO:0000313" key="4">
    <source>
        <dbReference type="Proteomes" id="UP001501523"/>
    </source>
</evidence>
<dbReference type="Proteomes" id="UP001501523">
    <property type="component" value="Unassembled WGS sequence"/>
</dbReference>
<name>A0ABP3TXS7_9GAMM</name>
<accession>A0ABP3TXS7</accession>
<dbReference type="InterPro" id="IPR011761">
    <property type="entry name" value="ATP-grasp"/>
</dbReference>
<dbReference type="PROSITE" id="PS50975">
    <property type="entry name" value="ATP_GRASP"/>
    <property type="match status" value="1"/>
</dbReference>
<dbReference type="Gene3D" id="3.30.470.20">
    <property type="entry name" value="ATP-grasp fold, B domain"/>
    <property type="match status" value="1"/>
</dbReference>
<dbReference type="EMBL" id="BAAAEU010000015">
    <property type="protein sequence ID" value="GAA0717951.1"/>
    <property type="molecule type" value="Genomic_DNA"/>
</dbReference>
<evidence type="ECO:0000313" key="3">
    <source>
        <dbReference type="EMBL" id="GAA0717951.1"/>
    </source>
</evidence>
<gene>
    <name evidence="3" type="ORF">GCM10009105_25400</name>
</gene>
<dbReference type="RefSeq" id="WP_343791678.1">
    <property type="nucleotide sequence ID" value="NZ_BAAAEU010000015.1"/>
</dbReference>
<sequence length="402" mass="44773">MADPDHLIPAIVLGHDQTGLGTLRSLHLAGIPTYVACPPGDLATRSRWYRPTPGPVAWNGEVGPQAYDILRAMPLEEAVLIPGADDAALWLADIPQSELHARFRVSTSSRDSLEILQNKARFGEFLARTGIPHPRTFSIDCSADIDAIPFDELDRVFIKPANSQQFSQVMGAKGIWARNRKEFDEIWLKLDAHGLKVMAQEYIPGSSSDHYFVDGFRDRNGNMTGLFARRRIRIYPPDFGNSSYCQSIPLTEVQGAMESVADLLSELNYRGIFSAEFKRDSRNGKFCILEVNTRAWWYVEFAARCGVNVCRMAFQDANGLPVTAAPRNYASGVGCVSLYGDIKSVLAQPPAARDPRRKILGQWARAHFHVFRFDDPGPGLSVAWNISGQLIRNNVRRALGRQ</sequence>
<feature type="domain" description="ATP-grasp" evidence="2">
    <location>
        <begin position="123"/>
        <end position="318"/>
    </location>
</feature>
<dbReference type="SUPFAM" id="SSF56059">
    <property type="entry name" value="Glutathione synthetase ATP-binding domain-like"/>
    <property type="match status" value="1"/>
</dbReference>
<comment type="caution">
    <text evidence="3">The sequence shown here is derived from an EMBL/GenBank/DDBJ whole genome shotgun (WGS) entry which is preliminary data.</text>
</comment>
<keyword evidence="4" id="KW-1185">Reference proteome</keyword>
<keyword evidence="1" id="KW-0067">ATP-binding</keyword>
<proteinExistence type="predicted"/>
<reference evidence="4" key="1">
    <citation type="journal article" date="2019" name="Int. J. Syst. Evol. Microbiol.">
        <title>The Global Catalogue of Microorganisms (GCM) 10K type strain sequencing project: providing services to taxonomists for standard genome sequencing and annotation.</title>
        <authorList>
            <consortium name="The Broad Institute Genomics Platform"/>
            <consortium name="The Broad Institute Genome Sequencing Center for Infectious Disease"/>
            <person name="Wu L."/>
            <person name="Ma J."/>
        </authorList>
    </citation>
    <scope>NUCLEOTIDE SEQUENCE [LARGE SCALE GENOMIC DNA]</scope>
    <source>
        <strain evidence="4">JCM 15421</strain>
    </source>
</reference>
<evidence type="ECO:0000256" key="1">
    <source>
        <dbReference type="PROSITE-ProRule" id="PRU00409"/>
    </source>
</evidence>
<organism evidence="3 4">
    <name type="scientific">Dokdonella soli</name>
    <dbReference type="NCBI Taxonomy" id="529810"/>
    <lineage>
        <taxon>Bacteria</taxon>
        <taxon>Pseudomonadati</taxon>
        <taxon>Pseudomonadota</taxon>
        <taxon>Gammaproteobacteria</taxon>
        <taxon>Lysobacterales</taxon>
        <taxon>Rhodanobacteraceae</taxon>
        <taxon>Dokdonella</taxon>
    </lineage>
</organism>